<evidence type="ECO:0000256" key="1">
    <source>
        <dbReference type="SAM" id="MobiDB-lite"/>
    </source>
</evidence>
<dbReference type="Proteomes" id="UP000176204">
    <property type="component" value="Chromosome I"/>
</dbReference>
<dbReference type="OrthoDB" id="192120at2"/>
<feature type="compositionally biased region" description="Low complexity" evidence="1">
    <location>
        <begin position="174"/>
        <end position="190"/>
    </location>
</feature>
<evidence type="ECO:0000256" key="2">
    <source>
        <dbReference type="SAM" id="SignalP"/>
    </source>
</evidence>
<proteinExistence type="predicted"/>
<reference evidence="4" key="1">
    <citation type="submission" date="2016-09" db="EMBL/GenBank/DDBJ databases">
        <authorList>
            <person name="Koehorst J."/>
        </authorList>
    </citation>
    <scope>NUCLEOTIDE SEQUENCE [LARGE SCALE GENOMIC DNA]</scope>
</reference>
<gene>
    <name evidence="3" type="ORF">PYTT_0368</name>
</gene>
<evidence type="ECO:0000313" key="3">
    <source>
        <dbReference type="EMBL" id="SEH74061.1"/>
    </source>
</evidence>
<feature type="chain" id="PRO_5009604474" evidence="2">
    <location>
        <begin position="27"/>
        <end position="190"/>
    </location>
</feature>
<dbReference type="EMBL" id="LT629973">
    <property type="protein sequence ID" value="SEH74061.1"/>
    <property type="molecule type" value="Genomic_DNA"/>
</dbReference>
<sequence length="190" mass="20920">MRAPSSLLAGIALAAVAIVGTQQACAQSPDMTRENSNSVSYVKHPDGAYSVYRRGLNEEGKREMVSKTYTSKGELASRNVYFTGKYGHLTACHIFDNKNNLLYKVSYGYDKKARLIEERMFDANAKNEDGSPKVVQRVLYYYDSSGNRSKPVVVNLNTAIPTIRPTMEDNPYNAAAPKPAARPASTPSSR</sequence>
<dbReference type="KEGG" id="agl:PYTT_0368"/>
<protein>
    <submittedName>
        <fullName evidence="3">Uncharacterized protein</fullName>
    </submittedName>
</protein>
<keyword evidence="4" id="KW-1185">Reference proteome</keyword>
<name>A0A1H6KQB3_9BACT</name>
<organism evidence="3 4">
    <name type="scientific">Akkermansia glycaniphila</name>
    <dbReference type="NCBI Taxonomy" id="1679444"/>
    <lineage>
        <taxon>Bacteria</taxon>
        <taxon>Pseudomonadati</taxon>
        <taxon>Verrucomicrobiota</taxon>
        <taxon>Verrucomicrobiia</taxon>
        <taxon>Verrucomicrobiales</taxon>
        <taxon>Akkermansiaceae</taxon>
        <taxon>Akkermansia</taxon>
    </lineage>
</organism>
<dbReference type="RefSeq" id="WP_071133227.1">
    <property type="nucleotide sequence ID" value="NZ_JACVVN010000002.1"/>
</dbReference>
<feature type="region of interest" description="Disordered" evidence="1">
    <location>
        <begin position="165"/>
        <end position="190"/>
    </location>
</feature>
<evidence type="ECO:0000313" key="4">
    <source>
        <dbReference type="Proteomes" id="UP000176204"/>
    </source>
</evidence>
<keyword evidence="2" id="KW-0732">Signal</keyword>
<dbReference type="STRING" id="1679444.PYTT_0368"/>
<accession>A0A1H6KQB3</accession>
<dbReference type="AlphaFoldDB" id="A0A1H6KQB3"/>
<feature type="signal peptide" evidence="2">
    <location>
        <begin position="1"/>
        <end position="26"/>
    </location>
</feature>